<evidence type="ECO:0000313" key="2">
    <source>
        <dbReference type="EMBL" id="KAJ4437822.1"/>
    </source>
</evidence>
<evidence type="ECO:0000256" key="1">
    <source>
        <dbReference type="SAM" id="MobiDB-lite"/>
    </source>
</evidence>
<reference evidence="2 3" key="1">
    <citation type="journal article" date="2022" name="Allergy">
        <title>Genome assembly and annotation of Periplaneta americana reveal a comprehensive cockroach allergen profile.</title>
        <authorList>
            <person name="Wang L."/>
            <person name="Xiong Q."/>
            <person name="Saelim N."/>
            <person name="Wang L."/>
            <person name="Nong W."/>
            <person name="Wan A.T."/>
            <person name="Shi M."/>
            <person name="Liu X."/>
            <person name="Cao Q."/>
            <person name="Hui J.H.L."/>
            <person name="Sookrung N."/>
            <person name="Leung T.F."/>
            <person name="Tungtrongchitr A."/>
            <person name="Tsui S.K.W."/>
        </authorList>
    </citation>
    <scope>NUCLEOTIDE SEQUENCE [LARGE SCALE GENOMIC DNA]</scope>
    <source>
        <strain evidence="2">PWHHKU_190912</strain>
    </source>
</reference>
<name>A0ABQ8SVX8_PERAM</name>
<accession>A0ABQ8SVX8</accession>
<dbReference type="PANTHER" id="PTHR37162:SF1">
    <property type="entry name" value="BED-TYPE DOMAIN-CONTAINING PROTEIN"/>
    <property type="match status" value="1"/>
</dbReference>
<proteinExistence type="predicted"/>
<evidence type="ECO:0000313" key="3">
    <source>
        <dbReference type="Proteomes" id="UP001148838"/>
    </source>
</evidence>
<organism evidence="2 3">
    <name type="scientific">Periplaneta americana</name>
    <name type="common">American cockroach</name>
    <name type="synonym">Blatta americana</name>
    <dbReference type="NCBI Taxonomy" id="6978"/>
    <lineage>
        <taxon>Eukaryota</taxon>
        <taxon>Metazoa</taxon>
        <taxon>Ecdysozoa</taxon>
        <taxon>Arthropoda</taxon>
        <taxon>Hexapoda</taxon>
        <taxon>Insecta</taxon>
        <taxon>Pterygota</taxon>
        <taxon>Neoptera</taxon>
        <taxon>Polyneoptera</taxon>
        <taxon>Dictyoptera</taxon>
        <taxon>Blattodea</taxon>
        <taxon>Blattoidea</taxon>
        <taxon>Blattidae</taxon>
        <taxon>Blattinae</taxon>
        <taxon>Periplaneta</taxon>
    </lineage>
</organism>
<keyword evidence="3" id="KW-1185">Reference proteome</keyword>
<dbReference type="Proteomes" id="UP001148838">
    <property type="component" value="Unassembled WGS sequence"/>
</dbReference>
<sequence length="147" mass="16442">MCPNVDRNKELEESAKEAEIRLAAFAAEHDIAFLTMDHLSQLVKTICPDSEIAKKMTCGRTKSRAIVTNVIGREMKRVNCPKPGLNLTNDTKKAPLMTQLRQEIMRARKVIRSATTHEKPRLNNRLLTSPPHASAEVNDHPTSMSLA</sequence>
<protein>
    <submittedName>
        <fullName evidence="2">Uncharacterized protein</fullName>
    </submittedName>
</protein>
<dbReference type="EMBL" id="JAJSOF020000019">
    <property type="protein sequence ID" value="KAJ4437822.1"/>
    <property type="molecule type" value="Genomic_DNA"/>
</dbReference>
<gene>
    <name evidence="2" type="ORF">ANN_13760</name>
</gene>
<feature type="region of interest" description="Disordered" evidence="1">
    <location>
        <begin position="113"/>
        <end position="147"/>
    </location>
</feature>
<dbReference type="PANTHER" id="PTHR37162">
    <property type="entry name" value="HAT FAMILY DIMERISATION DOMAINCONTAINING PROTEIN-RELATED"/>
    <property type="match status" value="1"/>
</dbReference>
<comment type="caution">
    <text evidence="2">The sequence shown here is derived from an EMBL/GenBank/DDBJ whole genome shotgun (WGS) entry which is preliminary data.</text>
</comment>